<proteinExistence type="predicted"/>
<name>A0A2J7ZFW0_9CHLO</name>
<organism evidence="1 2">
    <name type="scientific">Tetrabaena socialis</name>
    <dbReference type="NCBI Taxonomy" id="47790"/>
    <lineage>
        <taxon>Eukaryota</taxon>
        <taxon>Viridiplantae</taxon>
        <taxon>Chlorophyta</taxon>
        <taxon>core chlorophytes</taxon>
        <taxon>Chlorophyceae</taxon>
        <taxon>CS clade</taxon>
        <taxon>Chlamydomonadales</taxon>
        <taxon>Tetrabaenaceae</taxon>
        <taxon>Tetrabaena</taxon>
    </lineage>
</organism>
<evidence type="ECO:0000313" key="2">
    <source>
        <dbReference type="Proteomes" id="UP000236333"/>
    </source>
</evidence>
<keyword evidence="2" id="KW-1185">Reference proteome</keyword>
<protein>
    <submittedName>
        <fullName evidence="1">Uncharacterized protein</fullName>
    </submittedName>
</protein>
<reference evidence="1 2" key="1">
    <citation type="journal article" date="2017" name="Mol. Biol. Evol.">
        <title>The 4-celled Tetrabaena socialis nuclear genome reveals the essential components for genetic control of cell number at the origin of multicellularity in the volvocine lineage.</title>
        <authorList>
            <person name="Featherston J."/>
            <person name="Arakaki Y."/>
            <person name="Hanschen E.R."/>
            <person name="Ferris P.J."/>
            <person name="Michod R.E."/>
            <person name="Olson B.J.S.C."/>
            <person name="Nozaki H."/>
            <person name="Durand P.M."/>
        </authorList>
    </citation>
    <scope>NUCLEOTIDE SEQUENCE [LARGE SCALE GENOMIC DNA]</scope>
    <source>
        <strain evidence="1 2">NIES-571</strain>
    </source>
</reference>
<dbReference type="AlphaFoldDB" id="A0A2J7ZFW0"/>
<sequence length="164" mass="18574">MRQLIDDSPGKDKFGFPETFIIIASCPGNLHTTFNRCSGKNVIFCPVNFDPTAQAFKAEKWFANWRQNIHEAVKACKNNKFCYVEPRTQTVLWDDTPGCGGHTNIRLVAIDDGDPSHVFCKVEREELARDFRMQGTVSVTVSPRDLYDHLMRVPAARQSAALRL</sequence>
<comment type="caution">
    <text evidence="1">The sequence shown here is derived from an EMBL/GenBank/DDBJ whole genome shotgun (WGS) entry which is preliminary data.</text>
</comment>
<dbReference type="Proteomes" id="UP000236333">
    <property type="component" value="Unassembled WGS sequence"/>
</dbReference>
<evidence type="ECO:0000313" key="1">
    <source>
        <dbReference type="EMBL" id="PNG99160.1"/>
    </source>
</evidence>
<gene>
    <name evidence="1" type="ORF">TSOC_015068</name>
</gene>
<accession>A0A2J7ZFW0</accession>
<dbReference type="EMBL" id="PGGS01003876">
    <property type="protein sequence ID" value="PNG99160.1"/>
    <property type="molecule type" value="Genomic_DNA"/>
</dbReference>